<keyword evidence="2" id="KW-1003">Cell membrane</keyword>
<feature type="transmembrane region" description="Helical" evidence="7">
    <location>
        <begin position="264"/>
        <end position="294"/>
    </location>
</feature>
<dbReference type="EMBL" id="LT594323">
    <property type="protein sequence ID" value="SBT49883.1"/>
    <property type="molecule type" value="Genomic_DNA"/>
</dbReference>
<name>A0A1A9A1C3_9ACTN</name>
<dbReference type="SUPFAM" id="SSF103473">
    <property type="entry name" value="MFS general substrate transporter"/>
    <property type="match status" value="1"/>
</dbReference>
<feature type="transmembrane region" description="Helical" evidence="7">
    <location>
        <begin position="392"/>
        <end position="411"/>
    </location>
</feature>
<organism evidence="8 9">
    <name type="scientific">Micromonospora auratinigra</name>
    <dbReference type="NCBI Taxonomy" id="261654"/>
    <lineage>
        <taxon>Bacteria</taxon>
        <taxon>Bacillati</taxon>
        <taxon>Actinomycetota</taxon>
        <taxon>Actinomycetes</taxon>
        <taxon>Micromonosporales</taxon>
        <taxon>Micromonosporaceae</taxon>
        <taxon>Micromonospora</taxon>
    </lineage>
</organism>
<dbReference type="PATRIC" id="fig|261654.4.peg.4645"/>
<dbReference type="Pfam" id="PF07690">
    <property type="entry name" value="MFS_1"/>
    <property type="match status" value="1"/>
</dbReference>
<feature type="transmembrane region" description="Helical" evidence="7">
    <location>
        <begin position="331"/>
        <end position="349"/>
    </location>
</feature>
<evidence type="ECO:0000256" key="6">
    <source>
        <dbReference type="SAM" id="MobiDB-lite"/>
    </source>
</evidence>
<reference evidence="9" key="1">
    <citation type="submission" date="2016-06" db="EMBL/GenBank/DDBJ databases">
        <authorList>
            <person name="Varghese N."/>
            <person name="Submissions Spin"/>
        </authorList>
    </citation>
    <scope>NUCLEOTIDE SEQUENCE [LARGE SCALE GENOMIC DNA]</scope>
    <source>
        <strain evidence="9">DSM 44815</strain>
    </source>
</reference>
<dbReference type="Proteomes" id="UP000199385">
    <property type="component" value="Chromosome I"/>
</dbReference>
<evidence type="ECO:0000313" key="8">
    <source>
        <dbReference type="EMBL" id="SBT49883.1"/>
    </source>
</evidence>
<dbReference type="RefSeq" id="WP_091667643.1">
    <property type="nucleotide sequence ID" value="NZ_LT594323.1"/>
</dbReference>
<dbReference type="GO" id="GO:0022857">
    <property type="term" value="F:transmembrane transporter activity"/>
    <property type="evidence" value="ECO:0007669"/>
    <property type="project" value="InterPro"/>
</dbReference>
<proteinExistence type="predicted"/>
<feature type="transmembrane region" description="Helical" evidence="7">
    <location>
        <begin position="107"/>
        <end position="130"/>
    </location>
</feature>
<comment type="subcellular location">
    <subcellularLocation>
        <location evidence="1">Cell membrane</location>
        <topology evidence="1">Multi-pass membrane protein</topology>
    </subcellularLocation>
</comment>
<gene>
    <name evidence="8" type="ORF">GA0070611_4579</name>
</gene>
<dbReference type="InterPro" id="IPR036259">
    <property type="entry name" value="MFS_trans_sf"/>
</dbReference>
<dbReference type="OrthoDB" id="3387448at2"/>
<dbReference type="AlphaFoldDB" id="A0A1A9A1C3"/>
<accession>A0A1A9A1C3</accession>
<dbReference type="PANTHER" id="PTHR23513">
    <property type="entry name" value="INTEGRAL MEMBRANE EFFLUX PROTEIN-RELATED"/>
    <property type="match status" value="1"/>
</dbReference>
<feature type="region of interest" description="Disordered" evidence="6">
    <location>
        <begin position="196"/>
        <end position="216"/>
    </location>
</feature>
<keyword evidence="9" id="KW-1185">Reference proteome</keyword>
<dbReference type="Gene3D" id="1.20.1250.20">
    <property type="entry name" value="MFS general substrate transporter like domains"/>
    <property type="match status" value="1"/>
</dbReference>
<dbReference type="CDD" id="cd06173">
    <property type="entry name" value="MFS_MefA_like"/>
    <property type="match status" value="1"/>
</dbReference>
<sequence>MTVPALGRNFRLLWSAAVTSRFGDALRTPALALLAATLTRDPRAIAAVTVAGQLPPLLFGLPGGAYADRWDRRRTMATVDGVRALVVAALAVLVGTGRATVPALAAVAFLLAALGTLFDAAYFAMLPAVVPPAALPGANARLQAGTAVAGAFLGAPLAGVLFALATAVPFTIDALTFALAALLVLTLPPVPPPAPARRSCTFGPDKTPESGQTAGPICKIDEAGARGVDGTRGGGRAGAGARAGVRTVWGEAWEGVRWVRGDRVLWAVTLAGAGANLAISGLMAILVLYALTVLRVPAEAYGLFAAGVVVGGLAGALVAGRLAGRFGTLPALRGVLLWQTVALTGFALARQPLTGGLALAAFAAGTTIWNSLRSAYGQRHVPAGLLGRVGAAQQVVGVATAPVGAVLAGFAGRAYGVAPVGWAAAAIFALVTAVGWGRLRDAGPVAEHPTEATVRSWAGTGQHRRARS</sequence>
<dbReference type="PANTHER" id="PTHR23513:SF6">
    <property type="entry name" value="MAJOR FACILITATOR SUPERFAMILY ASSOCIATED DOMAIN-CONTAINING PROTEIN"/>
    <property type="match status" value="1"/>
</dbReference>
<dbReference type="GO" id="GO:0005886">
    <property type="term" value="C:plasma membrane"/>
    <property type="evidence" value="ECO:0007669"/>
    <property type="project" value="UniProtKB-SubCell"/>
</dbReference>
<dbReference type="InterPro" id="IPR011701">
    <property type="entry name" value="MFS"/>
</dbReference>
<evidence type="ECO:0000313" key="9">
    <source>
        <dbReference type="Proteomes" id="UP000199385"/>
    </source>
</evidence>
<evidence type="ECO:0000256" key="4">
    <source>
        <dbReference type="ARBA" id="ARBA00022989"/>
    </source>
</evidence>
<evidence type="ECO:0000256" key="7">
    <source>
        <dbReference type="SAM" id="Phobius"/>
    </source>
</evidence>
<feature type="transmembrane region" description="Helical" evidence="7">
    <location>
        <begin position="300"/>
        <end position="319"/>
    </location>
</feature>
<keyword evidence="4 7" id="KW-1133">Transmembrane helix</keyword>
<evidence type="ECO:0000256" key="5">
    <source>
        <dbReference type="ARBA" id="ARBA00023136"/>
    </source>
</evidence>
<evidence type="ECO:0000256" key="1">
    <source>
        <dbReference type="ARBA" id="ARBA00004651"/>
    </source>
</evidence>
<feature type="transmembrane region" description="Helical" evidence="7">
    <location>
        <begin position="355"/>
        <end position="372"/>
    </location>
</feature>
<evidence type="ECO:0000256" key="2">
    <source>
        <dbReference type="ARBA" id="ARBA00022475"/>
    </source>
</evidence>
<feature type="transmembrane region" description="Helical" evidence="7">
    <location>
        <begin position="142"/>
        <end position="164"/>
    </location>
</feature>
<keyword evidence="5 7" id="KW-0472">Membrane</keyword>
<protein>
    <submittedName>
        <fullName evidence="8">MFS-type transporter involved in bile tolerance, Atg22 family</fullName>
    </submittedName>
</protein>
<dbReference type="STRING" id="261654.GA0070611_4579"/>
<evidence type="ECO:0000256" key="3">
    <source>
        <dbReference type="ARBA" id="ARBA00022692"/>
    </source>
</evidence>
<feature type="transmembrane region" description="Helical" evidence="7">
    <location>
        <begin position="417"/>
        <end position="436"/>
    </location>
</feature>
<keyword evidence="3 7" id="KW-0812">Transmembrane</keyword>